<dbReference type="HAMAP" id="MF_01522">
    <property type="entry name" value="Kup"/>
    <property type="match status" value="1"/>
</dbReference>
<evidence type="ECO:0000256" key="8">
    <source>
        <dbReference type="ARBA" id="ARBA00022958"/>
    </source>
</evidence>
<dbReference type="GO" id="GO:0016020">
    <property type="term" value="C:membrane"/>
    <property type="evidence" value="ECO:0007669"/>
    <property type="project" value="UniProtKB-SubCell"/>
</dbReference>
<feature type="transmembrane region" description="Helical" evidence="12">
    <location>
        <begin position="252"/>
        <end position="274"/>
    </location>
</feature>
<evidence type="ECO:0000259" key="13">
    <source>
        <dbReference type="Pfam" id="PF02705"/>
    </source>
</evidence>
<dbReference type="InterPro" id="IPR003855">
    <property type="entry name" value="K+_transporter"/>
</dbReference>
<feature type="transmembrane region" description="Helical" evidence="12">
    <location>
        <begin position="402"/>
        <end position="422"/>
    </location>
</feature>
<keyword evidence="10" id="KW-0406">Ion transport</keyword>
<evidence type="ECO:0000259" key="14">
    <source>
        <dbReference type="Pfam" id="PF22776"/>
    </source>
</evidence>
<keyword evidence="7" id="KW-0769">Symport</keyword>
<feature type="transmembrane region" description="Helical" evidence="12">
    <location>
        <begin position="370"/>
        <end position="390"/>
    </location>
</feature>
<feature type="transmembrane region" description="Helical" evidence="12">
    <location>
        <begin position="144"/>
        <end position="163"/>
    </location>
</feature>
<feature type="transmembrane region" description="Helical" evidence="12">
    <location>
        <begin position="344"/>
        <end position="364"/>
    </location>
</feature>
<accession>A0A1J5R9N2</accession>
<keyword evidence="6 12" id="KW-0812">Transmembrane</keyword>
<evidence type="ECO:0000256" key="5">
    <source>
        <dbReference type="ARBA" id="ARBA00022538"/>
    </source>
</evidence>
<evidence type="ECO:0000256" key="10">
    <source>
        <dbReference type="ARBA" id="ARBA00023065"/>
    </source>
</evidence>
<dbReference type="PANTHER" id="PTHR30540:SF79">
    <property type="entry name" value="LOW AFFINITY POTASSIUM TRANSPORT SYSTEM PROTEIN KUP"/>
    <property type="match status" value="1"/>
</dbReference>
<evidence type="ECO:0000256" key="7">
    <source>
        <dbReference type="ARBA" id="ARBA00022847"/>
    </source>
</evidence>
<evidence type="ECO:0000256" key="12">
    <source>
        <dbReference type="SAM" id="Phobius"/>
    </source>
</evidence>
<feature type="domain" description="K+ potassium transporter integral membrane" evidence="13">
    <location>
        <begin position="18"/>
        <end position="462"/>
    </location>
</feature>
<comment type="subcellular location">
    <subcellularLocation>
        <location evidence="1">Membrane</location>
        <topology evidence="1">Multi-pass membrane protein</topology>
    </subcellularLocation>
</comment>
<dbReference type="EMBL" id="MLJW01000483">
    <property type="protein sequence ID" value="OIQ86379.1"/>
    <property type="molecule type" value="Genomic_DNA"/>
</dbReference>
<name>A0A1J5R9N2_9ZZZZ</name>
<keyword evidence="5" id="KW-0633">Potassium transport</keyword>
<keyword evidence="9 12" id="KW-1133">Transmembrane helix</keyword>
<evidence type="ECO:0000256" key="6">
    <source>
        <dbReference type="ARBA" id="ARBA00022692"/>
    </source>
</evidence>
<dbReference type="AlphaFoldDB" id="A0A1J5R9N2"/>
<dbReference type="PANTHER" id="PTHR30540">
    <property type="entry name" value="OSMOTIC STRESS POTASSIUM TRANSPORTER"/>
    <property type="match status" value="1"/>
</dbReference>
<dbReference type="GO" id="GO:0015293">
    <property type="term" value="F:symporter activity"/>
    <property type="evidence" value="ECO:0007669"/>
    <property type="project" value="UniProtKB-KW"/>
</dbReference>
<evidence type="ECO:0000256" key="2">
    <source>
        <dbReference type="ARBA" id="ARBA00007019"/>
    </source>
</evidence>
<dbReference type="Pfam" id="PF22776">
    <property type="entry name" value="K_trans_C"/>
    <property type="match status" value="1"/>
</dbReference>
<evidence type="ECO:0000256" key="4">
    <source>
        <dbReference type="ARBA" id="ARBA00022475"/>
    </source>
</evidence>
<sequence>MHTSDSATPPLRVQAALCLGALGVVYGDIGTSPLYTMNECLINLPHVNRVEGVLGVLSLMFWLLIFEVSLKYLWFVMRADNRGEGGIFALLALSHPKSVAGKRGITFATFLIMVGAALLFGDGVITPAISVLGAAEGFSSFSPAFTHLVVPIAVVILAALFLIQSKGTKALGGIFGPVMLVWFATLAALGAWHIADSPMVFRALNPLLGLLLLIRHPGEAAAVIGSVILTVTGAEALYADMGHFGRRYIAKAWSFVVCPALVLNYFGQGAYAISHPADQTNPFFALAPAGALRLGLVAISIAAAIIASQALITGTYSLTRQAIQLGFFPRLRILHTNAEQAGQIYVPLVNAALAISTIWIVLAFKSSSNLAAAYGLAVTGTMAVTTYAYYRVTRITWRWPAWKSWGLFLLFLSVELVLFTANLEKIPYGGWLPLIIAAGLLTIMHTWKTGRDEIIEKVYSGAITELDLAEIAESKNITRVPGSAVFMVATPKGTPLALLHHLKSNKCLHKTAVLLTILTEDVPSVNDEDRLTLDSLGNGVWRAIGRYGYMESPDVAALVHRIQNQGVPLQLMATTFYFNREMIITGGNARMWEWEKRLYAVLSRNAHPVKDYYKILPTQIIEIGLPVQL</sequence>
<feature type="transmembrane region" description="Helical" evidence="12">
    <location>
        <begin position="107"/>
        <end position="132"/>
    </location>
</feature>
<keyword evidence="3" id="KW-0813">Transport</keyword>
<feature type="domain" description="K+ potassium transporter C-terminal" evidence="14">
    <location>
        <begin position="481"/>
        <end position="629"/>
    </location>
</feature>
<evidence type="ECO:0000256" key="9">
    <source>
        <dbReference type="ARBA" id="ARBA00022989"/>
    </source>
</evidence>
<gene>
    <name evidence="15" type="primary">kup_17</name>
    <name evidence="15" type="ORF">GALL_317650</name>
</gene>
<evidence type="ECO:0000256" key="1">
    <source>
        <dbReference type="ARBA" id="ARBA00004141"/>
    </source>
</evidence>
<feature type="transmembrane region" description="Helical" evidence="12">
    <location>
        <begin position="170"/>
        <end position="195"/>
    </location>
</feature>
<dbReference type="InterPro" id="IPR053951">
    <property type="entry name" value="K_trans_N"/>
</dbReference>
<comment type="similarity">
    <text evidence="2">Belongs to the HAK/KUP transporter (TC 2.A.72) family.</text>
</comment>
<protein>
    <submittedName>
        <fullName evidence="15">Low affinity potassium transport system protein kup</fullName>
    </submittedName>
</protein>
<feature type="transmembrane region" description="Helical" evidence="12">
    <location>
        <begin position="294"/>
        <end position="323"/>
    </location>
</feature>
<keyword evidence="8" id="KW-0630">Potassium</keyword>
<dbReference type="InterPro" id="IPR053952">
    <property type="entry name" value="K_trans_C"/>
</dbReference>
<dbReference type="InterPro" id="IPR023051">
    <property type="entry name" value="Kup"/>
</dbReference>
<reference evidence="15" key="1">
    <citation type="submission" date="2016-10" db="EMBL/GenBank/DDBJ databases">
        <title>Sequence of Gallionella enrichment culture.</title>
        <authorList>
            <person name="Poehlein A."/>
            <person name="Muehling M."/>
            <person name="Daniel R."/>
        </authorList>
    </citation>
    <scope>NUCLEOTIDE SEQUENCE</scope>
</reference>
<dbReference type="GO" id="GO:0015079">
    <property type="term" value="F:potassium ion transmembrane transporter activity"/>
    <property type="evidence" value="ECO:0007669"/>
    <property type="project" value="InterPro"/>
</dbReference>
<feature type="transmembrane region" description="Helical" evidence="12">
    <location>
        <begin position="428"/>
        <end position="447"/>
    </location>
</feature>
<feature type="transmembrane region" description="Helical" evidence="12">
    <location>
        <begin position="220"/>
        <end position="240"/>
    </location>
</feature>
<dbReference type="Pfam" id="PF02705">
    <property type="entry name" value="K_trans"/>
    <property type="match status" value="1"/>
</dbReference>
<organism evidence="15">
    <name type="scientific">mine drainage metagenome</name>
    <dbReference type="NCBI Taxonomy" id="410659"/>
    <lineage>
        <taxon>unclassified sequences</taxon>
        <taxon>metagenomes</taxon>
        <taxon>ecological metagenomes</taxon>
    </lineage>
</organism>
<comment type="caution">
    <text evidence="15">The sequence shown here is derived from an EMBL/GenBank/DDBJ whole genome shotgun (WGS) entry which is preliminary data.</text>
</comment>
<keyword evidence="11 12" id="KW-0472">Membrane</keyword>
<feature type="transmembrane region" description="Helical" evidence="12">
    <location>
        <begin position="53"/>
        <end position="74"/>
    </location>
</feature>
<evidence type="ECO:0000256" key="3">
    <source>
        <dbReference type="ARBA" id="ARBA00022448"/>
    </source>
</evidence>
<evidence type="ECO:0000256" key="11">
    <source>
        <dbReference type="ARBA" id="ARBA00023136"/>
    </source>
</evidence>
<keyword evidence="4" id="KW-1003">Cell membrane</keyword>
<evidence type="ECO:0000313" key="15">
    <source>
        <dbReference type="EMBL" id="OIQ86379.1"/>
    </source>
</evidence>
<proteinExistence type="inferred from homology"/>